<gene>
    <name evidence="2" type="ORF">GCM10009682_38310</name>
</gene>
<evidence type="ECO:0000313" key="3">
    <source>
        <dbReference type="Proteomes" id="UP001500218"/>
    </source>
</evidence>
<dbReference type="Proteomes" id="UP001500218">
    <property type="component" value="Unassembled WGS sequence"/>
</dbReference>
<reference evidence="2 3" key="1">
    <citation type="journal article" date="2019" name="Int. J. Syst. Evol. Microbiol.">
        <title>The Global Catalogue of Microorganisms (GCM) 10K type strain sequencing project: providing services to taxonomists for standard genome sequencing and annotation.</title>
        <authorList>
            <consortium name="The Broad Institute Genomics Platform"/>
            <consortium name="The Broad Institute Genome Sequencing Center for Infectious Disease"/>
            <person name="Wu L."/>
            <person name="Ma J."/>
        </authorList>
    </citation>
    <scope>NUCLEOTIDE SEQUENCE [LARGE SCALE GENOMIC DNA]</scope>
    <source>
        <strain evidence="2 3">JCM 13250</strain>
    </source>
</reference>
<proteinExistence type="predicted"/>
<protein>
    <submittedName>
        <fullName evidence="2">Uncharacterized protein</fullName>
    </submittedName>
</protein>
<accession>A0ABN2M7W2</accession>
<name>A0ABN2M7W2_9ACTN</name>
<feature type="region of interest" description="Disordered" evidence="1">
    <location>
        <begin position="131"/>
        <end position="165"/>
    </location>
</feature>
<evidence type="ECO:0000256" key="1">
    <source>
        <dbReference type="SAM" id="MobiDB-lite"/>
    </source>
</evidence>
<dbReference type="RefSeq" id="WP_344133795.1">
    <property type="nucleotide sequence ID" value="NZ_BAAALT010000122.1"/>
</dbReference>
<comment type="caution">
    <text evidence="2">The sequence shown here is derived from an EMBL/GenBank/DDBJ whole genome shotgun (WGS) entry which is preliminary data.</text>
</comment>
<keyword evidence="3" id="KW-1185">Reference proteome</keyword>
<evidence type="ECO:0000313" key="2">
    <source>
        <dbReference type="EMBL" id="GAA1813464.1"/>
    </source>
</evidence>
<dbReference type="EMBL" id="BAAALT010000122">
    <property type="protein sequence ID" value="GAA1813464.1"/>
    <property type="molecule type" value="Genomic_DNA"/>
</dbReference>
<organism evidence="2 3">
    <name type="scientific">Luedemannella flava</name>
    <dbReference type="NCBI Taxonomy" id="349316"/>
    <lineage>
        <taxon>Bacteria</taxon>
        <taxon>Bacillati</taxon>
        <taxon>Actinomycetota</taxon>
        <taxon>Actinomycetes</taxon>
        <taxon>Micromonosporales</taxon>
        <taxon>Micromonosporaceae</taxon>
        <taxon>Luedemannella</taxon>
    </lineage>
</organism>
<sequence>MGRVAAGTYHRVIDLQAPFTGTPFMPDKEFLVEGSPVMLADGRTVATIRWHTWSERFEVFDAVGALVAECRPHGIIRRQYPVVTPDGRLVVSVRPGGWRPINGAEVTLGSGGTVTIRQTSAWSDRTFEFADGGGPLGRITPTTGTGRNSLAGPGRGSHQPDTRLH</sequence>